<sequence>MTGERLPGSGATDWSELRAEFAFSAEEEAEIQAGKERLLAVARACRASEAGLAVPGRE</sequence>
<keyword evidence="2" id="KW-1185">Reference proteome</keyword>
<accession>A0ABW0Z3R5</accession>
<reference evidence="2" key="1">
    <citation type="journal article" date="2019" name="Int. J. Syst. Evol. Microbiol.">
        <title>The Global Catalogue of Microorganisms (GCM) 10K type strain sequencing project: providing services to taxonomists for standard genome sequencing and annotation.</title>
        <authorList>
            <consortium name="The Broad Institute Genomics Platform"/>
            <consortium name="The Broad Institute Genome Sequencing Center for Infectious Disease"/>
            <person name="Wu L."/>
            <person name="Ma J."/>
        </authorList>
    </citation>
    <scope>NUCLEOTIDE SEQUENCE [LARGE SCALE GENOMIC DNA]</scope>
    <source>
        <strain evidence="2">CGMCC 4.7304</strain>
    </source>
</reference>
<dbReference type="RefSeq" id="WP_390318115.1">
    <property type="nucleotide sequence ID" value="NZ_JBHSPB010000012.1"/>
</dbReference>
<evidence type="ECO:0000313" key="1">
    <source>
        <dbReference type="EMBL" id="MFC5722563.1"/>
    </source>
</evidence>
<protein>
    <submittedName>
        <fullName evidence="1">Uncharacterized protein</fullName>
    </submittedName>
</protein>
<name>A0ABW0Z3R5_9ACTN</name>
<comment type="caution">
    <text evidence="1">The sequence shown here is derived from an EMBL/GenBank/DDBJ whole genome shotgun (WGS) entry which is preliminary data.</text>
</comment>
<evidence type="ECO:0000313" key="2">
    <source>
        <dbReference type="Proteomes" id="UP001596083"/>
    </source>
</evidence>
<dbReference type="EMBL" id="JBHSPB010000012">
    <property type="protein sequence ID" value="MFC5722563.1"/>
    <property type="molecule type" value="Genomic_DNA"/>
</dbReference>
<gene>
    <name evidence="1" type="ORF">ACFP1Z_20550</name>
</gene>
<proteinExistence type="predicted"/>
<dbReference type="Proteomes" id="UP001596083">
    <property type="component" value="Unassembled WGS sequence"/>
</dbReference>
<organism evidence="1 2">
    <name type="scientific">Streptomyces gamaensis</name>
    <dbReference type="NCBI Taxonomy" id="1763542"/>
    <lineage>
        <taxon>Bacteria</taxon>
        <taxon>Bacillati</taxon>
        <taxon>Actinomycetota</taxon>
        <taxon>Actinomycetes</taxon>
        <taxon>Kitasatosporales</taxon>
        <taxon>Streptomycetaceae</taxon>
        <taxon>Streptomyces</taxon>
    </lineage>
</organism>